<feature type="transmembrane region" description="Helical" evidence="2">
    <location>
        <begin position="348"/>
        <end position="367"/>
    </location>
</feature>
<feature type="transmembrane region" description="Helical" evidence="2">
    <location>
        <begin position="442"/>
        <end position="461"/>
    </location>
</feature>
<feature type="chain" id="PRO_5039302994" evidence="3">
    <location>
        <begin position="30"/>
        <end position="470"/>
    </location>
</feature>
<dbReference type="InterPro" id="IPR032809">
    <property type="entry name" value="Put_HupE_UreJ"/>
</dbReference>
<dbReference type="Pfam" id="PF13795">
    <property type="entry name" value="HupE_UreJ_2"/>
    <property type="match status" value="1"/>
</dbReference>
<feature type="transmembrane region" description="Helical" evidence="2">
    <location>
        <begin position="286"/>
        <end position="312"/>
    </location>
</feature>
<sequence length="470" mass="49599">MRRAWTIPKTCVSALLGAAALLLAIAADAHPLGNNTVSRQASFALSERGVAVRYRMDFAEIPTLAAADEADSDGDGATAASEWRRFAQAWSRRLATNLRLEVDGNAVQLMPRTADYRLRKGEAGLNVLLLEVVFEAPLPMAGPHRARYRDDFRPRDLGWKEVLVAPNESLRIRGEVARSDRSGGLARYPKDGSSLDELSADFEFRWLPAMVNANESALPIAAPRLPREAATAGQAANPQPAIDHAAGVAAPDAASMPVAAQTIQADDARPAEPPRDSAPHAMSSPAAFFVLGVHHIATGFDHLAFLLGLLLISPRVREAIKLVSAFTVAHSLTLILAAGHWVAPPGAWVEPAIAFTIAYVGFVAWRGHSAGHGVVLAFVFGLIHGFGFAGALAETLGDAAQGSGWLLKLLSFNLGIEALQLVIVVGALAIATRLRGSAWRAAAHSAASLAVLACGLAWLAVRLIEPAGAS</sequence>
<organism evidence="4 5">
    <name type="scientific">Candidatus Methylophosphatis roskildensis</name>
    <dbReference type="NCBI Taxonomy" id="2899263"/>
    <lineage>
        <taxon>Bacteria</taxon>
        <taxon>Pseudomonadati</taxon>
        <taxon>Pseudomonadota</taxon>
        <taxon>Betaproteobacteria</taxon>
        <taxon>Nitrosomonadales</taxon>
        <taxon>Sterolibacteriaceae</taxon>
        <taxon>Candidatus Methylophosphatis</taxon>
    </lineage>
</organism>
<keyword evidence="2" id="KW-0472">Membrane</keyword>
<feature type="signal peptide" evidence="3">
    <location>
        <begin position="1"/>
        <end position="29"/>
    </location>
</feature>
<evidence type="ECO:0000313" key="5">
    <source>
        <dbReference type="Proteomes" id="UP000807785"/>
    </source>
</evidence>
<feature type="compositionally biased region" description="Basic and acidic residues" evidence="1">
    <location>
        <begin position="266"/>
        <end position="278"/>
    </location>
</feature>
<keyword evidence="3" id="KW-0732">Signal</keyword>
<gene>
    <name evidence="4" type="ORF">IPH26_08210</name>
</gene>
<feature type="transmembrane region" description="Helical" evidence="2">
    <location>
        <begin position="374"/>
        <end position="393"/>
    </location>
</feature>
<keyword evidence="2" id="KW-1133">Transmembrane helix</keyword>
<evidence type="ECO:0000256" key="3">
    <source>
        <dbReference type="SAM" id="SignalP"/>
    </source>
</evidence>
<proteinExistence type="predicted"/>
<feature type="transmembrane region" description="Helical" evidence="2">
    <location>
        <begin position="319"/>
        <end position="342"/>
    </location>
</feature>
<keyword evidence="2" id="KW-0812">Transmembrane</keyword>
<feature type="region of interest" description="Disordered" evidence="1">
    <location>
        <begin position="259"/>
        <end position="280"/>
    </location>
</feature>
<dbReference type="Proteomes" id="UP000807785">
    <property type="component" value="Unassembled WGS sequence"/>
</dbReference>
<evidence type="ECO:0000313" key="4">
    <source>
        <dbReference type="EMBL" id="MBK6972932.1"/>
    </source>
</evidence>
<evidence type="ECO:0000256" key="1">
    <source>
        <dbReference type="SAM" id="MobiDB-lite"/>
    </source>
</evidence>
<feature type="transmembrane region" description="Helical" evidence="2">
    <location>
        <begin position="405"/>
        <end position="430"/>
    </location>
</feature>
<reference evidence="4" key="1">
    <citation type="submission" date="2020-10" db="EMBL/GenBank/DDBJ databases">
        <title>Connecting structure to function with the recovery of over 1000 high-quality activated sludge metagenome-assembled genomes encoding full-length rRNA genes using long-read sequencing.</title>
        <authorList>
            <person name="Singleton C.M."/>
            <person name="Petriglieri F."/>
            <person name="Kristensen J.M."/>
            <person name="Kirkegaard R.H."/>
            <person name="Michaelsen T.Y."/>
            <person name="Andersen M.H."/>
            <person name="Karst S.M."/>
            <person name="Dueholm M.S."/>
            <person name="Nielsen P.H."/>
            <person name="Albertsen M."/>
        </authorList>
    </citation>
    <scope>NUCLEOTIDE SEQUENCE</scope>
    <source>
        <strain evidence="4">Bjer_18-Q3-R1-45_BAT3C.347</strain>
    </source>
</reference>
<protein>
    <submittedName>
        <fullName evidence="4">HupE/UreJ family protein</fullName>
    </submittedName>
</protein>
<dbReference type="EMBL" id="JADJEV010000003">
    <property type="protein sequence ID" value="MBK6972932.1"/>
    <property type="molecule type" value="Genomic_DNA"/>
</dbReference>
<dbReference type="AlphaFoldDB" id="A0A9D7E894"/>
<comment type="caution">
    <text evidence="4">The sequence shown here is derived from an EMBL/GenBank/DDBJ whole genome shotgun (WGS) entry which is preliminary data.</text>
</comment>
<evidence type="ECO:0000256" key="2">
    <source>
        <dbReference type="SAM" id="Phobius"/>
    </source>
</evidence>
<name>A0A9D7E894_9PROT</name>
<accession>A0A9D7E894</accession>